<keyword evidence="4" id="KW-0564">Palmitate</keyword>
<evidence type="ECO:0000313" key="8">
    <source>
        <dbReference type="Proteomes" id="UP001197795"/>
    </source>
</evidence>
<dbReference type="InterPro" id="IPR006059">
    <property type="entry name" value="SBP"/>
</dbReference>
<name>A0AAE3A160_9FIRM</name>
<dbReference type="RefSeq" id="WP_227732816.1">
    <property type="nucleotide sequence ID" value="NZ_JAJEPV010000008.1"/>
</dbReference>
<evidence type="ECO:0000313" key="7">
    <source>
        <dbReference type="EMBL" id="MCC2118910.1"/>
    </source>
</evidence>
<dbReference type="PANTHER" id="PTHR43649:SF33">
    <property type="entry name" value="POLYGALACTURONAN_RHAMNOGALACTURONAN-BINDING PROTEIN YTCQ"/>
    <property type="match status" value="1"/>
</dbReference>
<keyword evidence="1" id="KW-1003">Cell membrane</keyword>
<dbReference type="Pfam" id="PF01547">
    <property type="entry name" value="SBP_bac_1"/>
    <property type="match status" value="1"/>
</dbReference>
<protein>
    <submittedName>
        <fullName evidence="7">Extracellular solute-binding protein</fullName>
    </submittedName>
</protein>
<evidence type="ECO:0000256" key="6">
    <source>
        <dbReference type="SAM" id="SignalP"/>
    </source>
</evidence>
<organism evidence="7 8">
    <name type="scientific">Waltera acetigignens</name>
    <dbReference type="NCBI Taxonomy" id="2981769"/>
    <lineage>
        <taxon>Bacteria</taxon>
        <taxon>Bacillati</taxon>
        <taxon>Bacillota</taxon>
        <taxon>Clostridia</taxon>
        <taxon>Lachnospirales</taxon>
        <taxon>Lachnospiraceae</taxon>
        <taxon>Waltera</taxon>
    </lineage>
</organism>
<dbReference type="PANTHER" id="PTHR43649">
    <property type="entry name" value="ARABINOSE-BINDING PROTEIN-RELATED"/>
    <property type="match status" value="1"/>
</dbReference>
<keyword evidence="3" id="KW-0472">Membrane</keyword>
<dbReference type="InterPro" id="IPR050490">
    <property type="entry name" value="Bact_solute-bd_prot1"/>
</dbReference>
<comment type="caution">
    <text evidence="7">The sequence shown here is derived from an EMBL/GenBank/DDBJ whole genome shotgun (WGS) entry which is preliminary data.</text>
</comment>
<gene>
    <name evidence="7" type="ORF">LKD75_04755</name>
</gene>
<evidence type="ECO:0000256" key="1">
    <source>
        <dbReference type="ARBA" id="ARBA00022475"/>
    </source>
</evidence>
<dbReference type="PROSITE" id="PS51257">
    <property type="entry name" value="PROKAR_LIPOPROTEIN"/>
    <property type="match status" value="1"/>
</dbReference>
<reference evidence="7 8" key="1">
    <citation type="submission" date="2021-10" db="EMBL/GenBank/DDBJ databases">
        <title>Anaerobic single-cell dispensing facilitates the cultivation of human gut bacteria.</title>
        <authorList>
            <person name="Afrizal A."/>
        </authorList>
    </citation>
    <scope>NUCLEOTIDE SEQUENCE [LARGE SCALE GENOMIC DNA]</scope>
    <source>
        <strain evidence="7 8">CLA-AA-H273</strain>
    </source>
</reference>
<dbReference type="Gene3D" id="3.40.190.10">
    <property type="entry name" value="Periplasmic binding protein-like II"/>
    <property type="match status" value="2"/>
</dbReference>
<dbReference type="EMBL" id="JAJEPV010000008">
    <property type="protein sequence ID" value="MCC2118910.1"/>
    <property type="molecule type" value="Genomic_DNA"/>
</dbReference>
<evidence type="ECO:0000256" key="5">
    <source>
        <dbReference type="ARBA" id="ARBA00023288"/>
    </source>
</evidence>
<dbReference type="SUPFAM" id="SSF53850">
    <property type="entry name" value="Periplasmic binding protein-like II"/>
    <property type="match status" value="1"/>
</dbReference>
<evidence type="ECO:0000256" key="2">
    <source>
        <dbReference type="ARBA" id="ARBA00022729"/>
    </source>
</evidence>
<evidence type="ECO:0000256" key="4">
    <source>
        <dbReference type="ARBA" id="ARBA00023139"/>
    </source>
</evidence>
<accession>A0AAE3A160</accession>
<keyword evidence="5" id="KW-0449">Lipoprotein</keyword>
<keyword evidence="8" id="KW-1185">Reference proteome</keyword>
<sequence length="483" mass="51820">MKMKKFLALSTASVMALSMAACGSTDNGGAAESSVASTTPATAEASSEAAAPAEVTSLNYAELTLGEDYTDITTTIKVLTNRTDLLEDGAAVPFQTYIDAFNEMYPNITVDIEGITDYASDTLLRLQGGDWGDVMFIPAVDKADLSTYFLPLGTTTEMDGQLNYYNQMYEGTVYGVPYTAGVSGGIVYNKAVFEAAGITEMPKTPEDFIAALKQIKEYDSSIIPLYTNYAAGWAMGGQWDPAISGSATGDSTYMNQKLLHTANPFADPGDGTGAYNVYKVMYDAVAEGLTEEDYSTTDWEGCKGMINNGQIACMVLGSWAVPQMKEAGDNADDIAYMPFPITLTSGKQAASVGPDYSFGINANTTEDNQAAALCFVKFMTEESGFSYDCGGLPVAIKDTRLPDFYAAFKGIDFVVDEPAIEGEEDLLNELNAESGLNINNNGETKLQELVECAADGSKTYDEIIDEWNEEWTSAQESCGVEIQ</sequence>
<keyword evidence="2 6" id="KW-0732">Signal</keyword>
<feature type="chain" id="PRO_5042116208" evidence="6">
    <location>
        <begin position="21"/>
        <end position="483"/>
    </location>
</feature>
<evidence type="ECO:0000256" key="3">
    <source>
        <dbReference type="ARBA" id="ARBA00023136"/>
    </source>
</evidence>
<feature type="signal peptide" evidence="6">
    <location>
        <begin position="1"/>
        <end position="20"/>
    </location>
</feature>
<proteinExistence type="predicted"/>
<dbReference type="AlphaFoldDB" id="A0AAE3A160"/>
<dbReference type="Proteomes" id="UP001197795">
    <property type="component" value="Unassembled WGS sequence"/>
</dbReference>